<sequence>MLTIYLDDSDADTGAVMTIAGYLAEQDDWARFEAHAEKVCHDFDVDVIHCREFEKNKGCFKGWSIPRKTAFMLAIRDAMLGTVLCGISRSMPKDYYKARKAQLRLNPQIGAYGFCFGTIVHTLCHGNEVGLMDQVKAEGVAYKVETGHKNNPELEAYIQSEVEHGNLTAATSIEFVEKTSCRAIQIADLYAFFSRKKANRWFKSKGKLAYFPDVIDLHIQPLIPHFNGLVEEPYTSATNLRTGAEFQIKGLVTNL</sequence>
<dbReference type="Pfam" id="PF12686">
    <property type="entry name" value="DUF3800"/>
    <property type="match status" value="1"/>
</dbReference>
<dbReference type="EMBL" id="CP022745">
    <property type="protein sequence ID" value="ASY44531.1"/>
    <property type="molecule type" value="Genomic_DNA"/>
</dbReference>
<evidence type="ECO:0008006" key="3">
    <source>
        <dbReference type="Google" id="ProtNLM"/>
    </source>
</evidence>
<dbReference type="RefSeq" id="WP_095686990.1">
    <property type="nucleotide sequence ID" value="NZ_CP022745.1"/>
</dbReference>
<accession>A0A249MT43</accession>
<dbReference type="KEGG" id="shyd:CJD35_08805"/>
<dbReference type="Proteomes" id="UP000217141">
    <property type="component" value="Chromosome I"/>
</dbReference>
<evidence type="ECO:0000313" key="2">
    <source>
        <dbReference type="Proteomes" id="UP000217141"/>
    </source>
</evidence>
<proteinExistence type="predicted"/>
<dbReference type="AlphaFoldDB" id="A0A249MT43"/>
<reference evidence="1 2" key="1">
    <citation type="submission" date="2017-08" db="EMBL/GenBank/DDBJ databases">
        <title>Whole Genome Sequence of Sphingobium hydrophobicum C1: Insights into Adaption to the Electronic-waste Contaminated Sediment.</title>
        <authorList>
            <person name="Song D."/>
            <person name="Chen X."/>
            <person name="Xu M."/>
        </authorList>
    </citation>
    <scope>NUCLEOTIDE SEQUENCE [LARGE SCALE GENOMIC DNA]</scope>
    <source>
        <strain evidence="1 2">C1</strain>
    </source>
</reference>
<protein>
    <recommendedName>
        <fullName evidence="3">DUF3800 domain-containing protein</fullName>
    </recommendedName>
</protein>
<name>A0A249MT43_SPHXE</name>
<organism evidence="1 2">
    <name type="scientific">Sphingobium xenophagum</name>
    <dbReference type="NCBI Taxonomy" id="121428"/>
    <lineage>
        <taxon>Bacteria</taxon>
        <taxon>Pseudomonadati</taxon>
        <taxon>Pseudomonadota</taxon>
        <taxon>Alphaproteobacteria</taxon>
        <taxon>Sphingomonadales</taxon>
        <taxon>Sphingomonadaceae</taxon>
        <taxon>Sphingobium</taxon>
    </lineage>
</organism>
<dbReference type="InterPro" id="IPR024524">
    <property type="entry name" value="DUF3800"/>
</dbReference>
<gene>
    <name evidence="1" type="ORF">CJD35_08805</name>
</gene>
<evidence type="ECO:0000313" key="1">
    <source>
        <dbReference type="EMBL" id="ASY44531.1"/>
    </source>
</evidence>